<dbReference type="InterPro" id="IPR001810">
    <property type="entry name" value="F-box_dom"/>
</dbReference>
<dbReference type="InParanoid" id="G2WTL7"/>
<dbReference type="eggNOG" id="ENOG502RVVB">
    <property type="taxonomic scope" value="Eukaryota"/>
</dbReference>
<evidence type="ECO:0000313" key="2">
    <source>
        <dbReference type="EMBL" id="EGY17458.1"/>
    </source>
</evidence>
<reference evidence="2 3" key="1">
    <citation type="submission" date="2008-03" db="EMBL/GenBank/DDBJ databases">
        <title>The Genome Sequence of Verticillium dahliae VdLs.17.</title>
        <authorList>
            <consortium name="The Broad Institute Genome Sequencing Platform"/>
            <person name="Ma L.-J.J."/>
            <person name="Klosterman S.J."/>
            <person name="Subbarao K."/>
            <person name="Dobinson K."/>
            <person name="Veronese P."/>
            <person name="Kang S."/>
            <person name="Gold S.E."/>
            <person name="Young S."/>
            <person name="Jaffe D."/>
            <person name="Gnerre S."/>
            <person name="Berlin A."/>
            <person name="Heiman D."/>
            <person name="Hepburn T."/>
            <person name="Sykes S."/>
            <person name="Alvarado L."/>
            <person name="Kodira C.D."/>
            <person name="Lander E."/>
            <person name="Galagan J."/>
            <person name="Nusbaum C."/>
            <person name="Birren B."/>
        </authorList>
    </citation>
    <scope>NUCLEOTIDE SEQUENCE [LARGE SCALE GENOMIC DNA]</scope>
    <source>
        <strain evidence="3">VdLs.17 / ATCC MYA-4575 / FGSC 10137</strain>
    </source>
</reference>
<proteinExistence type="predicted"/>
<dbReference type="InterPro" id="IPR036047">
    <property type="entry name" value="F-box-like_dom_sf"/>
</dbReference>
<dbReference type="SUPFAM" id="SSF81383">
    <property type="entry name" value="F-box domain"/>
    <property type="match status" value="1"/>
</dbReference>
<dbReference type="GeneID" id="20702603"/>
<evidence type="ECO:0000313" key="3">
    <source>
        <dbReference type="Proteomes" id="UP000001611"/>
    </source>
</evidence>
<dbReference type="OrthoDB" id="2687876at2759"/>
<dbReference type="Proteomes" id="UP000001611">
    <property type="component" value="Chromosome 1"/>
</dbReference>
<keyword evidence="3" id="KW-1185">Reference proteome</keyword>
<protein>
    <recommendedName>
        <fullName evidence="1">F-box domain-containing protein</fullName>
    </recommendedName>
</protein>
<sequence>MTELRLTQQQNLHALADEKRKQRSRKMTDVCLLEDEEQRVKLEMRQLLLQTSHKEKLEVECCECWCRYPQMRRIRGLAFRYYWLGRLEGTTGLRGSQFDAKEDIKIRGDHCDHKLVISPPLLPLIPKCRPQWHVQSFFSKAHFRDVTVAMQGTGAIHVTIYLAGGTLVISIVSHLPLYGVSVAQFYRANQPSTRVSRSSVPKRYVMKETLSDLPDSALYTKQNICDNTLDDAQLETRCPLDNGRHADALMSTHYPAGQLDQLPAELLIQILLQIDIPSLTHFRLVNRRAMGLVDPIPQMQQREAISARQLLQSANPPSVLSLPGRYCTAWGSGGGNLARKRLQLFDRQSVVQSLTGSSVPKLDKTTREPRRFMAIITAPHLLDAGRQADWGYFCLGCREEKEEKTNHFRIKYIREDILEHIARYGSVEEMPRIPGRFMHVSQT</sequence>
<name>G2WTL7_VERDV</name>
<feature type="domain" description="F-box" evidence="1">
    <location>
        <begin position="256"/>
        <end position="303"/>
    </location>
</feature>
<dbReference type="RefSeq" id="XP_009648321.1">
    <property type="nucleotide sequence ID" value="XM_009650026.1"/>
</dbReference>
<gene>
    <name evidence="2" type="ORF">VDAG_01140</name>
</gene>
<dbReference type="EMBL" id="DS572696">
    <property type="protein sequence ID" value="EGY17458.1"/>
    <property type="molecule type" value="Genomic_DNA"/>
</dbReference>
<dbReference type="STRING" id="498257.G2WTL7"/>
<dbReference type="KEGG" id="vda:VDAG_01140"/>
<dbReference type="HOGENOM" id="CLU_618480_0_0_1"/>
<evidence type="ECO:0000259" key="1">
    <source>
        <dbReference type="PROSITE" id="PS50181"/>
    </source>
</evidence>
<dbReference type="PROSITE" id="PS50181">
    <property type="entry name" value="FBOX"/>
    <property type="match status" value="1"/>
</dbReference>
<accession>G2WTL7</accession>
<dbReference type="AlphaFoldDB" id="G2WTL7"/>
<organism evidence="2 3">
    <name type="scientific">Verticillium dahliae (strain VdLs.17 / ATCC MYA-4575 / FGSC 10137)</name>
    <name type="common">Verticillium wilt</name>
    <dbReference type="NCBI Taxonomy" id="498257"/>
    <lineage>
        <taxon>Eukaryota</taxon>
        <taxon>Fungi</taxon>
        <taxon>Dikarya</taxon>
        <taxon>Ascomycota</taxon>
        <taxon>Pezizomycotina</taxon>
        <taxon>Sordariomycetes</taxon>
        <taxon>Hypocreomycetidae</taxon>
        <taxon>Glomerellales</taxon>
        <taxon>Plectosphaerellaceae</taxon>
        <taxon>Verticillium</taxon>
    </lineage>
</organism>